<gene>
    <name evidence="2" type="primary">TMC7</name>
    <name evidence="2" type="ORF">AMECASPLE_038317</name>
</gene>
<dbReference type="PANTHER" id="PTHR23302:SF42">
    <property type="entry name" value="TRANSMEMBRANE CHANNEL-LIKE PROTEIN 7"/>
    <property type="match status" value="1"/>
</dbReference>
<name>A0ABV0Z7S9_9TELE</name>
<keyword evidence="1" id="KW-1133">Transmembrane helix</keyword>
<dbReference type="PANTHER" id="PTHR23302">
    <property type="entry name" value="TRANSMEMBRANE CHANNEL-RELATED"/>
    <property type="match status" value="1"/>
</dbReference>
<proteinExistence type="predicted"/>
<evidence type="ECO:0000256" key="1">
    <source>
        <dbReference type="SAM" id="Phobius"/>
    </source>
</evidence>
<keyword evidence="1" id="KW-0812">Transmembrane</keyword>
<feature type="transmembrane region" description="Helical" evidence="1">
    <location>
        <begin position="28"/>
        <end position="52"/>
    </location>
</feature>
<comment type="caution">
    <text evidence="2">The sequence shown here is derived from an EMBL/GenBank/DDBJ whole genome shotgun (WGS) entry which is preliminary data.</text>
</comment>
<keyword evidence="3" id="KW-1185">Reference proteome</keyword>
<protein>
    <submittedName>
        <fullName evidence="2">Transmembrane channel-like protein 7</fullName>
    </submittedName>
</protein>
<feature type="transmembrane region" description="Helical" evidence="1">
    <location>
        <begin position="72"/>
        <end position="95"/>
    </location>
</feature>
<sequence length="117" mass="13717">TDLEEERIKQKIAGRTTKEKCRIYLLRIILNVFVVGVLAACFYSIYVATIFSQEAQMKSIKVNFIVDLIYEYLPSVVITLANFITPLLFSVIINYEDYSPAFEIRFTLMRCSWTFMY</sequence>
<dbReference type="Proteomes" id="UP001469553">
    <property type="component" value="Unassembled WGS sequence"/>
</dbReference>
<accession>A0ABV0Z7S9</accession>
<reference evidence="2 3" key="1">
    <citation type="submission" date="2021-06" db="EMBL/GenBank/DDBJ databases">
        <authorList>
            <person name="Palmer J.M."/>
        </authorList>
    </citation>
    <scope>NUCLEOTIDE SEQUENCE [LARGE SCALE GENOMIC DNA]</scope>
    <source>
        <strain evidence="2 3">AS_MEX2019</strain>
        <tissue evidence="2">Muscle</tissue>
    </source>
</reference>
<evidence type="ECO:0000313" key="3">
    <source>
        <dbReference type="Proteomes" id="UP001469553"/>
    </source>
</evidence>
<dbReference type="EMBL" id="JAHRIP010054017">
    <property type="protein sequence ID" value="MEQ2301655.1"/>
    <property type="molecule type" value="Genomic_DNA"/>
</dbReference>
<keyword evidence="1" id="KW-0472">Membrane</keyword>
<dbReference type="InterPro" id="IPR038900">
    <property type="entry name" value="TMC"/>
</dbReference>
<feature type="non-terminal residue" evidence="2">
    <location>
        <position position="1"/>
    </location>
</feature>
<evidence type="ECO:0000313" key="2">
    <source>
        <dbReference type="EMBL" id="MEQ2301655.1"/>
    </source>
</evidence>
<organism evidence="2 3">
    <name type="scientific">Ameca splendens</name>
    <dbReference type="NCBI Taxonomy" id="208324"/>
    <lineage>
        <taxon>Eukaryota</taxon>
        <taxon>Metazoa</taxon>
        <taxon>Chordata</taxon>
        <taxon>Craniata</taxon>
        <taxon>Vertebrata</taxon>
        <taxon>Euteleostomi</taxon>
        <taxon>Actinopterygii</taxon>
        <taxon>Neopterygii</taxon>
        <taxon>Teleostei</taxon>
        <taxon>Neoteleostei</taxon>
        <taxon>Acanthomorphata</taxon>
        <taxon>Ovalentaria</taxon>
        <taxon>Atherinomorphae</taxon>
        <taxon>Cyprinodontiformes</taxon>
        <taxon>Goodeidae</taxon>
        <taxon>Ameca</taxon>
    </lineage>
</organism>